<sequence length="319" mass="35227">MSAHRKSMASKTLIFGGTGFIGRHLCCHYTSIGRQATVISRFPDVEFLEKHTSNISSLSLDDFYGNKNEYLTQAEYLIYLASSSIPATYKNQPWMELPDNVEPAFKLFSAVVETNPSIRVVYLSSGGTIYGPGHSDPISEDARLEPISPYGYGKVVIEESLRFLGRTKNLNFAILRAANPVGIWQSNPRQGIVAVTLSAILKRRPITLFNHGRQVRDFFDADDLVSAIALAAEATDLKGKTWNIGSGKGYKICDVVALIESITKTTVEKEIVAARDVDLDYSVLDCSAAFSDLGWRSEIGLGESIRHIWNRISGSHTTR</sequence>
<gene>
    <name evidence="3" type="ORF">BECKFM1743A_GA0114220_105001</name>
    <name evidence="2" type="ORF">BECKFM1743C_GA0114222_104801</name>
</gene>
<dbReference type="EMBL" id="CAADEZ010000500">
    <property type="protein sequence ID" value="VFJ69142.1"/>
    <property type="molecule type" value="Genomic_DNA"/>
</dbReference>
<dbReference type="EMBL" id="CAADFA010000480">
    <property type="protein sequence ID" value="VFJ68253.1"/>
    <property type="molecule type" value="Genomic_DNA"/>
</dbReference>
<reference evidence="2" key="1">
    <citation type="submission" date="2019-02" db="EMBL/GenBank/DDBJ databases">
        <authorList>
            <person name="Gruber-Vodicka R. H."/>
            <person name="Seah K. B. B."/>
        </authorList>
    </citation>
    <scope>NUCLEOTIDE SEQUENCE</scope>
    <source>
        <strain evidence="3">BECK_BZ163</strain>
        <strain evidence="2">BECK_BZ165</strain>
    </source>
</reference>
<proteinExistence type="predicted"/>
<dbReference type="PANTHER" id="PTHR43245">
    <property type="entry name" value="BIFUNCTIONAL POLYMYXIN RESISTANCE PROTEIN ARNA"/>
    <property type="match status" value="1"/>
</dbReference>
<dbReference type="SUPFAM" id="SSF51735">
    <property type="entry name" value="NAD(P)-binding Rossmann-fold domains"/>
    <property type="match status" value="1"/>
</dbReference>
<dbReference type="AlphaFoldDB" id="A0A450TKQ2"/>
<name>A0A450TKQ2_9GAMM</name>
<dbReference type="InterPro" id="IPR001509">
    <property type="entry name" value="Epimerase_deHydtase"/>
</dbReference>
<organism evidence="2">
    <name type="scientific">Candidatus Kentrum sp. FM</name>
    <dbReference type="NCBI Taxonomy" id="2126340"/>
    <lineage>
        <taxon>Bacteria</taxon>
        <taxon>Pseudomonadati</taxon>
        <taxon>Pseudomonadota</taxon>
        <taxon>Gammaproteobacteria</taxon>
        <taxon>Candidatus Kentrum</taxon>
    </lineage>
</organism>
<dbReference type="Pfam" id="PF01370">
    <property type="entry name" value="Epimerase"/>
    <property type="match status" value="1"/>
</dbReference>
<accession>A0A450TKQ2</accession>
<evidence type="ECO:0000313" key="2">
    <source>
        <dbReference type="EMBL" id="VFJ68253.1"/>
    </source>
</evidence>
<evidence type="ECO:0000259" key="1">
    <source>
        <dbReference type="Pfam" id="PF01370"/>
    </source>
</evidence>
<dbReference type="Gene3D" id="3.40.50.720">
    <property type="entry name" value="NAD(P)-binding Rossmann-like Domain"/>
    <property type="match status" value="1"/>
</dbReference>
<dbReference type="PANTHER" id="PTHR43245:SF13">
    <property type="entry name" value="UDP-D-APIOSE_UDP-D-XYLOSE SYNTHASE 2"/>
    <property type="match status" value="1"/>
</dbReference>
<dbReference type="InterPro" id="IPR050177">
    <property type="entry name" value="Lipid_A_modif_metabolic_enz"/>
</dbReference>
<protein>
    <submittedName>
        <fullName evidence="2">UDP-glucose 4-epimerase</fullName>
    </submittedName>
</protein>
<dbReference type="InterPro" id="IPR036291">
    <property type="entry name" value="NAD(P)-bd_dom_sf"/>
</dbReference>
<feature type="domain" description="NAD-dependent epimerase/dehydratase" evidence="1">
    <location>
        <begin position="13"/>
        <end position="245"/>
    </location>
</feature>
<evidence type="ECO:0000313" key="3">
    <source>
        <dbReference type="EMBL" id="VFJ69142.1"/>
    </source>
</evidence>